<dbReference type="AlphaFoldDB" id="A0A4R0GE53"/>
<dbReference type="OrthoDB" id="3393180at2"/>
<keyword evidence="2" id="KW-1185">Reference proteome</keyword>
<dbReference type="EMBL" id="SJJR01000016">
    <property type="protein sequence ID" value="TCB94442.1"/>
    <property type="molecule type" value="Genomic_DNA"/>
</dbReference>
<proteinExistence type="predicted"/>
<dbReference type="Proteomes" id="UP000292274">
    <property type="component" value="Unassembled WGS sequence"/>
</dbReference>
<dbReference type="Pfam" id="PF26541">
    <property type="entry name" value="MafI2"/>
    <property type="match status" value="1"/>
</dbReference>
<organism evidence="1 2">
    <name type="scientific">Micromonospora zingiberis</name>
    <dbReference type="NCBI Taxonomy" id="2053011"/>
    <lineage>
        <taxon>Bacteria</taxon>
        <taxon>Bacillati</taxon>
        <taxon>Actinomycetota</taxon>
        <taxon>Actinomycetes</taxon>
        <taxon>Micromonosporales</taxon>
        <taxon>Micromonosporaceae</taxon>
        <taxon>Micromonospora</taxon>
    </lineage>
</organism>
<dbReference type="RefSeq" id="WP_131306440.1">
    <property type="nucleotide sequence ID" value="NZ_SJJR01000016.1"/>
</dbReference>
<comment type="caution">
    <text evidence="1">The sequence shown here is derived from an EMBL/GenBank/DDBJ whole genome shotgun (WGS) entry which is preliminary data.</text>
</comment>
<dbReference type="InterPro" id="IPR058702">
    <property type="entry name" value="MafI2-like"/>
</dbReference>
<accession>A0A4R0GE53</accession>
<reference evidence="1 2" key="1">
    <citation type="submission" date="2019-02" db="EMBL/GenBank/DDBJ databases">
        <title>Jishengella sp. nov., isolated from a root of Zingiber montanum.</title>
        <authorList>
            <person name="Kuncharoen N."/>
            <person name="Kudo T."/>
            <person name="Masahiro Y."/>
            <person name="Ohkuma M."/>
            <person name="Tanasupawat S."/>
        </authorList>
    </citation>
    <scope>NUCLEOTIDE SEQUENCE [LARGE SCALE GENOMIC DNA]</scope>
    <source>
        <strain evidence="1 2">PLAI 1-1</strain>
    </source>
</reference>
<gene>
    <name evidence="1" type="ORF">E0H26_21200</name>
</gene>
<evidence type="ECO:0000313" key="1">
    <source>
        <dbReference type="EMBL" id="TCB94442.1"/>
    </source>
</evidence>
<name>A0A4R0GE53_9ACTN</name>
<evidence type="ECO:0000313" key="2">
    <source>
        <dbReference type="Proteomes" id="UP000292274"/>
    </source>
</evidence>
<protein>
    <submittedName>
        <fullName evidence="1">Uncharacterized protein</fullName>
    </submittedName>
</protein>
<sequence length="108" mass="11873">MENRLERENRLVLDVVQAALGLISRVMRAISVDLDSNRIILHVAVHEHSAQVDEDIEDLVFELEALQDGSIAIESIIFVGAPSAGWPGNTGRRVYVAKEPENRGGEKG</sequence>